<keyword evidence="1" id="KW-0472">Membrane</keyword>
<comment type="caution">
    <text evidence="2">The sequence shown here is derived from an EMBL/GenBank/DDBJ whole genome shotgun (WGS) entry which is preliminary data.</text>
</comment>
<reference evidence="2 3" key="1">
    <citation type="submission" date="2019-06" db="EMBL/GenBank/DDBJ databases">
        <title>Genomic Encyclopedia of Type Strains, Phase IV (KMG-V): Genome sequencing to study the core and pangenomes of soil and plant-associated prokaryotes.</title>
        <authorList>
            <person name="Whitman W."/>
        </authorList>
    </citation>
    <scope>NUCLEOTIDE SEQUENCE [LARGE SCALE GENOMIC DNA]</scope>
    <source>
        <strain evidence="2 3">BR 11865</strain>
    </source>
</reference>
<dbReference type="RefSeq" id="WP_145617985.1">
    <property type="nucleotide sequence ID" value="NZ_VITO01000009.1"/>
</dbReference>
<sequence length="67" mass="7384">MADEFQRALQMQAQQLRMLSQVYATDALVGDRKPVTIRGVFGGVLIGLLIFAALFSLPFLALVLFGR</sequence>
<organism evidence="2 3">
    <name type="scientific">Nitrospirillum amazonense</name>
    <dbReference type="NCBI Taxonomy" id="28077"/>
    <lineage>
        <taxon>Bacteria</taxon>
        <taxon>Pseudomonadati</taxon>
        <taxon>Pseudomonadota</taxon>
        <taxon>Alphaproteobacteria</taxon>
        <taxon>Rhodospirillales</taxon>
        <taxon>Azospirillaceae</taxon>
        <taxon>Nitrospirillum</taxon>
    </lineage>
</organism>
<name>A0A560FVY6_9PROT</name>
<keyword evidence="1" id="KW-1133">Transmembrane helix</keyword>
<gene>
    <name evidence="2" type="ORF">FBZ88_109118</name>
</gene>
<keyword evidence="1" id="KW-0812">Transmembrane</keyword>
<dbReference type="AlphaFoldDB" id="A0A560FVY6"/>
<evidence type="ECO:0008006" key="4">
    <source>
        <dbReference type="Google" id="ProtNLM"/>
    </source>
</evidence>
<evidence type="ECO:0000256" key="1">
    <source>
        <dbReference type="SAM" id="Phobius"/>
    </source>
</evidence>
<protein>
    <recommendedName>
        <fullName evidence="4">Tetrahydromethanopterin S-methyltransferase</fullName>
    </recommendedName>
</protein>
<accession>A0A560FVY6</accession>
<dbReference type="Proteomes" id="UP000316545">
    <property type="component" value="Unassembled WGS sequence"/>
</dbReference>
<evidence type="ECO:0000313" key="3">
    <source>
        <dbReference type="Proteomes" id="UP000316545"/>
    </source>
</evidence>
<keyword evidence="3" id="KW-1185">Reference proteome</keyword>
<dbReference type="EMBL" id="VITO01000009">
    <property type="protein sequence ID" value="TWB25721.1"/>
    <property type="molecule type" value="Genomic_DNA"/>
</dbReference>
<evidence type="ECO:0000313" key="2">
    <source>
        <dbReference type="EMBL" id="TWB25721.1"/>
    </source>
</evidence>
<proteinExistence type="predicted"/>
<feature type="transmembrane region" description="Helical" evidence="1">
    <location>
        <begin position="40"/>
        <end position="65"/>
    </location>
</feature>